<evidence type="ECO:0000256" key="1">
    <source>
        <dbReference type="SAM" id="MobiDB-lite"/>
    </source>
</evidence>
<dbReference type="InterPro" id="IPR015946">
    <property type="entry name" value="KH_dom-like_a/b"/>
</dbReference>
<dbReference type="Pfam" id="PF02033">
    <property type="entry name" value="RBFA"/>
    <property type="match status" value="1"/>
</dbReference>
<accession>A0A8C5FHP4</accession>
<dbReference type="RefSeq" id="XP_030225441.1">
    <property type="nucleotide sequence ID" value="XM_030369581.1"/>
</dbReference>
<dbReference type="PANTHER" id="PTHR14725:SF0">
    <property type="entry name" value="RIBOSOME-BINDING FACTOR A, MITOCHONDRIAL-RELATED"/>
    <property type="match status" value="1"/>
</dbReference>
<dbReference type="Gene3D" id="3.30.300.20">
    <property type="match status" value="1"/>
</dbReference>
<organism evidence="2 3">
    <name type="scientific">Gadus morhua</name>
    <name type="common">Atlantic cod</name>
    <dbReference type="NCBI Taxonomy" id="8049"/>
    <lineage>
        <taxon>Eukaryota</taxon>
        <taxon>Metazoa</taxon>
        <taxon>Chordata</taxon>
        <taxon>Craniata</taxon>
        <taxon>Vertebrata</taxon>
        <taxon>Euteleostomi</taxon>
        <taxon>Actinopterygii</taxon>
        <taxon>Neopterygii</taxon>
        <taxon>Teleostei</taxon>
        <taxon>Neoteleostei</taxon>
        <taxon>Acanthomorphata</taxon>
        <taxon>Zeiogadaria</taxon>
        <taxon>Gadariae</taxon>
        <taxon>Gadiformes</taxon>
        <taxon>Gadoidei</taxon>
        <taxon>Gadidae</taxon>
        <taxon>Gadus</taxon>
    </lineage>
</organism>
<feature type="compositionally biased region" description="Basic and acidic residues" evidence="1">
    <location>
        <begin position="332"/>
        <end position="353"/>
    </location>
</feature>
<feature type="region of interest" description="Disordered" evidence="1">
    <location>
        <begin position="77"/>
        <end position="99"/>
    </location>
</feature>
<feature type="region of interest" description="Disordered" evidence="1">
    <location>
        <begin position="286"/>
        <end position="353"/>
    </location>
</feature>
<evidence type="ECO:0000313" key="3">
    <source>
        <dbReference type="Proteomes" id="UP000694546"/>
    </source>
</evidence>
<evidence type="ECO:0008006" key="4">
    <source>
        <dbReference type="Google" id="ProtNLM"/>
    </source>
</evidence>
<evidence type="ECO:0000313" key="2">
    <source>
        <dbReference type="Ensembl" id="ENSGMOP00000037628.1"/>
    </source>
</evidence>
<dbReference type="InterPro" id="IPR023799">
    <property type="entry name" value="RbfA_dom_sf"/>
</dbReference>
<dbReference type="Ensembl" id="ENSGMOT00000039644.1">
    <property type="protein sequence ID" value="ENSGMOP00000037628.1"/>
    <property type="gene ID" value="ENSGMOG00000029929.1"/>
</dbReference>
<proteinExistence type="predicted"/>
<protein>
    <recommendedName>
        <fullName evidence="4">Ribosome-binding factor A, mitochondrial</fullName>
    </recommendedName>
</protein>
<dbReference type="AlphaFoldDB" id="A0A8C5FHP4"/>
<gene>
    <name evidence="2" type="primary">rbfa</name>
</gene>
<reference evidence="2" key="1">
    <citation type="submission" date="2025-08" db="UniProtKB">
        <authorList>
            <consortium name="Ensembl"/>
        </authorList>
    </citation>
    <scope>IDENTIFICATION</scope>
</reference>
<dbReference type="GO" id="GO:0006364">
    <property type="term" value="P:rRNA processing"/>
    <property type="evidence" value="ECO:0007669"/>
    <property type="project" value="InterPro"/>
</dbReference>
<dbReference type="OrthoDB" id="418445at2759"/>
<feature type="compositionally biased region" description="Basic residues" evidence="1">
    <location>
        <begin position="286"/>
        <end position="295"/>
    </location>
</feature>
<dbReference type="SUPFAM" id="SSF89919">
    <property type="entry name" value="Ribosome-binding factor A, RbfA"/>
    <property type="match status" value="1"/>
</dbReference>
<dbReference type="OMA" id="FGPPEDQ"/>
<name>A0A8C5FHP4_GADMO</name>
<dbReference type="InterPro" id="IPR039212">
    <property type="entry name" value="RBFA_mitochondrial"/>
</dbReference>
<dbReference type="GeneTree" id="ENSGT00390000011362"/>
<dbReference type="InterPro" id="IPR000238">
    <property type="entry name" value="RbfA"/>
</dbReference>
<reference evidence="2" key="2">
    <citation type="submission" date="2025-09" db="UniProtKB">
        <authorList>
            <consortium name="Ensembl"/>
        </authorList>
    </citation>
    <scope>IDENTIFICATION</scope>
</reference>
<keyword evidence="3" id="KW-1185">Reference proteome</keyword>
<dbReference type="GeneID" id="115553401"/>
<sequence length="353" mass="40206">MNILKAMIVRSSVRCCTPVSRQYLRVHVGWAGRWGEAAGTNSSSTQTDSHPRTIHTSAVCQNKNVLKKLINKSLTKKKTWYETPPPKPSPLNLPSRKDHEDSHRCKILNTILYKAVTDLLTSAELGSELHTFSPEITKVSLARDFSNCRVFWRTSRDAQRDELIQRTLEKNAAPIRYLIMSQQIMGGVPPIVFLRDKQLAALDEVDMLLKNADFGPDQPEDRITVAEEAGPVSHSARPALYGIDHGLLNKQITDWCHQSKTEAHSQSHELQQEQLFAIEEHKRQQIIRKRKRKARPRDDDISPRDFLLAQQDMATPRGRGQKPKEEEPEEGSAFREEEAHLRELASLEENKSS</sequence>
<dbReference type="Proteomes" id="UP000694546">
    <property type="component" value="Chromosome 11"/>
</dbReference>
<dbReference type="PANTHER" id="PTHR14725">
    <property type="entry name" value="RIBOSOME-BINDING FACTOR A, MITOCHONDRIAL-RELATED"/>
    <property type="match status" value="1"/>
</dbReference>